<dbReference type="EMBL" id="ATMH01000010">
    <property type="protein sequence ID" value="EPY37287.1"/>
    <property type="molecule type" value="Genomic_DNA"/>
</dbReference>
<name>S9V2F5_9TRYP</name>
<reference evidence="1 2" key="1">
    <citation type="journal article" date="2013" name="PLoS ONE">
        <title>Predicting the Proteins of Angomonas deanei, Strigomonas culicis and Their Respective Endosymbionts Reveals New Aspects of the Trypanosomatidae Family.</title>
        <authorList>
            <person name="Motta M.C."/>
            <person name="Martins A.C."/>
            <person name="de Souza S.S."/>
            <person name="Catta-Preta C.M."/>
            <person name="Silva R."/>
            <person name="Klein C.C."/>
            <person name="de Almeida L.G."/>
            <person name="de Lima Cunha O."/>
            <person name="Ciapina L.P."/>
            <person name="Brocchi M."/>
            <person name="Colabardini A.C."/>
            <person name="de Araujo Lima B."/>
            <person name="Machado C.R."/>
            <person name="de Almeida Soares C.M."/>
            <person name="Probst C.M."/>
            <person name="de Menezes C.B."/>
            <person name="Thompson C.E."/>
            <person name="Bartholomeu D.C."/>
            <person name="Gradia D.F."/>
            <person name="Pavoni D.P."/>
            <person name="Grisard E.C."/>
            <person name="Fantinatti-Garboggini F."/>
            <person name="Marchini F.K."/>
            <person name="Rodrigues-Luiz G.F."/>
            <person name="Wagner G."/>
            <person name="Goldman G.H."/>
            <person name="Fietto J.L."/>
            <person name="Elias M.C."/>
            <person name="Goldman M.H."/>
            <person name="Sagot M.F."/>
            <person name="Pereira M."/>
            <person name="Stoco P.H."/>
            <person name="de Mendonca-Neto R.P."/>
            <person name="Teixeira S.M."/>
            <person name="Maciel T.E."/>
            <person name="de Oliveira Mendes T.A."/>
            <person name="Urmenyi T.P."/>
            <person name="de Souza W."/>
            <person name="Schenkman S."/>
            <person name="de Vasconcelos A.T."/>
        </authorList>
    </citation>
    <scope>NUCLEOTIDE SEQUENCE [LARGE SCALE GENOMIC DNA]</scope>
</reference>
<gene>
    <name evidence="1" type="ORF">STCU_00010</name>
</gene>
<comment type="caution">
    <text evidence="1">The sequence shown here is derived from an EMBL/GenBank/DDBJ whole genome shotgun (WGS) entry which is preliminary data.</text>
</comment>
<evidence type="ECO:0000313" key="1">
    <source>
        <dbReference type="EMBL" id="EPY37287.1"/>
    </source>
</evidence>
<protein>
    <submittedName>
        <fullName evidence="1">Uncharacterized protein</fullName>
    </submittedName>
</protein>
<dbReference type="OrthoDB" id="271130at2759"/>
<keyword evidence="2" id="KW-1185">Reference proteome</keyword>
<accession>S9V2F5</accession>
<sequence>MYHLEADGSATVYGLPVSPFIPIQHLQIDVTAVNRIAGYSLSFCRERGWTQTEAEVQHRYNVDTEKGTLPNTFFYGGWQASLYRHSSLTGLPVDAPSTLLSWCSFHVSHVGTSSYSVHGEVYVYLEGKMEERQHLGNFKVTSVQVSKASRQTTPITPRKREVLRDAFEGSAAWRARIQYPTVERLNVQALFTGCGLFTTDSALHKVQERRPGEPLTQPFCFRRFFHLRETDIDFNLHLNQLAATYMIVNTYRGALGDARSGLSVLLPASVPPLRADLLLRRIRIDYVREVPMDHKAFQVFLFPYNDGARACLTSMSEKGRSVEEEAPEATGEDPTVSLGFITVGVPHEGAGNEFWPLLGFNPLLSKRPYRFFSSPSVCVCSKYGSRSYFVGWLVPFLRFVFRFRSLR</sequence>
<dbReference type="AlphaFoldDB" id="S9V2F5"/>
<proteinExistence type="predicted"/>
<evidence type="ECO:0000313" key="2">
    <source>
        <dbReference type="Proteomes" id="UP000015354"/>
    </source>
</evidence>
<dbReference type="Proteomes" id="UP000015354">
    <property type="component" value="Unassembled WGS sequence"/>
</dbReference>
<organism evidence="1 2">
    <name type="scientific">Strigomonas culicis</name>
    <dbReference type="NCBI Taxonomy" id="28005"/>
    <lineage>
        <taxon>Eukaryota</taxon>
        <taxon>Discoba</taxon>
        <taxon>Euglenozoa</taxon>
        <taxon>Kinetoplastea</taxon>
        <taxon>Metakinetoplastina</taxon>
        <taxon>Trypanosomatida</taxon>
        <taxon>Trypanosomatidae</taxon>
        <taxon>Strigomonadinae</taxon>
        <taxon>Strigomonas</taxon>
    </lineage>
</organism>